<accession>A0A8X6GYG8</accession>
<dbReference type="GO" id="GO:0003676">
    <property type="term" value="F:nucleic acid binding"/>
    <property type="evidence" value="ECO:0007669"/>
    <property type="project" value="InterPro"/>
</dbReference>
<dbReference type="EMBL" id="BMAO01036901">
    <property type="protein sequence ID" value="GFR13861.1"/>
    <property type="molecule type" value="Genomic_DNA"/>
</dbReference>
<protein>
    <submittedName>
        <fullName evidence="1">Uncharacterized protein</fullName>
    </submittedName>
</protein>
<sequence>MSSDLLPLDFFFWTMEDHMSETPFDREMDLFARIIAAVGIVSDKPGCYRNIRRSMQQCCEFCTRVNDCYFEHLLQNCTLPCWNKSHIHYNSTELFPFVQFTCLFCSCR</sequence>
<comment type="caution">
    <text evidence="1">The sequence shown here is derived from an EMBL/GenBank/DDBJ whole genome shotgun (WGS) entry which is preliminary data.</text>
</comment>
<dbReference type="Proteomes" id="UP000887116">
    <property type="component" value="Unassembled WGS sequence"/>
</dbReference>
<reference evidence="1" key="1">
    <citation type="submission" date="2020-07" db="EMBL/GenBank/DDBJ databases">
        <title>Multicomponent nature underlies the extraordinary mechanical properties of spider dragline silk.</title>
        <authorList>
            <person name="Kono N."/>
            <person name="Nakamura H."/>
            <person name="Mori M."/>
            <person name="Yoshida Y."/>
            <person name="Ohtoshi R."/>
            <person name="Malay A.D."/>
            <person name="Moran D.A.P."/>
            <person name="Tomita M."/>
            <person name="Numata K."/>
            <person name="Arakawa K."/>
        </authorList>
    </citation>
    <scope>NUCLEOTIDE SEQUENCE</scope>
</reference>
<gene>
    <name evidence="1" type="ORF">TNCT_18411</name>
</gene>
<dbReference type="InterPro" id="IPR036397">
    <property type="entry name" value="RNaseH_sf"/>
</dbReference>
<proteinExistence type="predicted"/>
<dbReference type="AlphaFoldDB" id="A0A8X6GYG8"/>
<dbReference type="OrthoDB" id="10567297at2759"/>
<name>A0A8X6GYG8_TRICU</name>
<dbReference type="Gene3D" id="3.30.420.10">
    <property type="entry name" value="Ribonuclease H-like superfamily/Ribonuclease H"/>
    <property type="match status" value="1"/>
</dbReference>
<organism evidence="1 2">
    <name type="scientific">Trichonephila clavata</name>
    <name type="common">Joro spider</name>
    <name type="synonym">Nephila clavata</name>
    <dbReference type="NCBI Taxonomy" id="2740835"/>
    <lineage>
        <taxon>Eukaryota</taxon>
        <taxon>Metazoa</taxon>
        <taxon>Ecdysozoa</taxon>
        <taxon>Arthropoda</taxon>
        <taxon>Chelicerata</taxon>
        <taxon>Arachnida</taxon>
        <taxon>Araneae</taxon>
        <taxon>Araneomorphae</taxon>
        <taxon>Entelegynae</taxon>
        <taxon>Araneoidea</taxon>
        <taxon>Nephilidae</taxon>
        <taxon>Trichonephila</taxon>
    </lineage>
</organism>
<keyword evidence="2" id="KW-1185">Reference proteome</keyword>
<evidence type="ECO:0000313" key="1">
    <source>
        <dbReference type="EMBL" id="GFR13861.1"/>
    </source>
</evidence>
<evidence type="ECO:0000313" key="2">
    <source>
        <dbReference type="Proteomes" id="UP000887116"/>
    </source>
</evidence>